<keyword evidence="10" id="KW-1003">Cell membrane</keyword>
<evidence type="ECO:0000256" key="2">
    <source>
        <dbReference type="ARBA" id="ARBA00006024"/>
    </source>
</evidence>
<comment type="similarity">
    <text evidence="2 10">Belongs to the cation transport ATPase (P-type) (TC 3.A.3) family. Type IB subfamily.</text>
</comment>
<dbReference type="Pfam" id="PF00702">
    <property type="entry name" value="Hydrolase"/>
    <property type="match status" value="1"/>
</dbReference>
<dbReference type="GO" id="GO:0019829">
    <property type="term" value="F:ATPase-coupled monoatomic cation transmembrane transporter activity"/>
    <property type="evidence" value="ECO:0007669"/>
    <property type="project" value="InterPro"/>
</dbReference>
<dbReference type="InterPro" id="IPR036163">
    <property type="entry name" value="HMA_dom_sf"/>
</dbReference>
<dbReference type="InterPro" id="IPR008250">
    <property type="entry name" value="ATPase_P-typ_transduc_dom_A_sf"/>
</dbReference>
<feature type="transmembrane region" description="Helical" evidence="10">
    <location>
        <begin position="649"/>
        <end position="669"/>
    </location>
</feature>
<evidence type="ECO:0000256" key="9">
    <source>
        <dbReference type="ARBA" id="ARBA00023136"/>
    </source>
</evidence>
<dbReference type="PROSITE" id="PS00154">
    <property type="entry name" value="ATPASE_E1_E2"/>
    <property type="match status" value="1"/>
</dbReference>
<evidence type="ECO:0000256" key="3">
    <source>
        <dbReference type="ARBA" id="ARBA00022692"/>
    </source>
</evidence>
<dbReference type="GO" id="GO:0016887">
    <property type="term" value="F:ATP hydrolysis activity"/>
    <property type="evidence" value="ECO:0007669"/>
    <property type="project" value="InterPro"/>
</dbReference>
<feature type="transmembrane region" description="Helical" evidence="10">
    <location>
        <begin position="347"/>
        <end position="372"/>
    </location>
</feature>
<dbReference type="SUPFAM" id="SSF81653">
    <property type="entry name" value="Calcium ATPase, transduction domain A"/>
    <property type="match status" value="1"/>
</dbReference>
<dbReference type="STRING" id="180163.SAMN02745174_00524"/>
<proteinExistence type="inferred from homology"/>
<keyword evidence="8 10" id="KW-1133">Transmembrane helix</keyword>
<dbReference type="NCBIfam" id="TIGR01511">
    <property type="entry name" value="ATPase-IB1_Cu"/>
    <property type="match status" value="1"/>
</dbReference>
<dbReference type="PANTHER" id="PTHR48085">
    <property type="entry name" value="CADMIUM/ZINC-TRANSPORTING ATPASE HMA2-RELATED"/>
    <property type="match status" value="1"/>
</dbReference>
<sequence>MKEKIYIVKNLHCGGCAGKIQGALEKLDGVEECTLDFYTKNLHFTFNKDMDTKEFLEKINKIADKIEPGTLIEEKNEEHHENEHEHNHEEGISNKEKISLGLGIGIFILSFFIKEDLYKDILLIIAYLIVGIDIVIKSFKNIFKGNFLDENFLMTVATFGAFGLGDYSEAAGVMIFYKIGEFFQDLAVENSKKSIKELMKIKPEFANIKRFDGKIEKVDPKDVKVGEIFIVKPGEKIPLDGVVVKGDSTVDTSALTGESMPVEISLDSLVLSGSINENGVIEIRATKTYSQSTVSKIIEMVQSASNKKASAEKFITKFARYYTPIVVGLAVVIGLGIPTLFGNFSLWLSRALIFLVISCPCALVLSVPLTFFSSIGRGSKLGILIKGGNYLEKLTEIKEVVFDKTGTLTEGKFQVESVESVGIDESKLMEYGKAGEFYSNHPIGKAIMAYGPIEIEERNIEGYNEKPGYGVITRYKGEEILAGNMKLMKEYNIPMENMEEDNTVVYIAVENKYLGKIKVSDKIKSTSKKAIEELKNMGITPYMLTGDNEKSAFKIGKELGMSSSTIHAHLLPEDKVNIFEKIKKENNGGVIFVGDGINDAPVLAMSDVGVAMGKMGSDIAVESADVVLMNDDPYKIVELLKLARKNKRVVWENIILALGIKVLVMILGVLGLADLWMAIFADVGVSILAVLNASKLLRNKAL</sequence>
<feature type="transmembrane region" description="Helical" evidence="10">
    <location>
        <begin position="675"/>
        <end position="693"/>
    </location>
</feature>
<dbReference type="SUPFAM" id="SSF56784">
    <property type="entry name" value="HAD-like"/>
    <property type="match status" value="1"/>
</dbReference>
<dbReference type="Gene3D" id="3.40.1110.10">
    <property type="entry name" value="Calcium-transporting ATPase, cytoplasmic domain N"/>
    <property type="match status" value="1"/>
</dbReference>
<dbReference type="SUPFAM" id="SSF55008">
    <property type="entry name" value="HMA, heavy metal-associated domain"/>
    <property type="match status" value="1"/>
</dbReference>
<evidence type="ECO:0000259" key="11">
    <source>
        <dbReference type="PROSITE" id="PS50846"/>
    </source>
</evidence>
<dbReference type="InterPro" id="IPR001757">
    <property type="entry name" value="P_typ_ATPase"/>
</dbReference>
<reference evidence="12 13" key="1">
    <citation type="submission" date="2017-02" db="EMBL/GenBank/DDBJ databases">
        <authorList>
            <person name="Peterson S.W."/>
        </authorList>
    </citation>
    <scope>NUCLEOTIDE SEQUENCE [LARGE SCALE GENOMIC DNA]</scope>
    <source>
        <strain evidence="12 13">ATCC 700028</strain>
    </source>
</reference>
<dbReference type="CDD" id="cd00371">
    <property type="entry name" value="HMA"/>
    <property type="match status" value="1"/>
</dbReference>
<dbReference type="SUPFAM" id="SSF81665">
    <property type="entry name" value="Calcium ATPase, transmembrane domain M"/>
    <property type="match status" value="1"/>
</dbReference>
<dbReference type="Gene3D" id="2.70.150.10">
    <property type="entry name" value="Calcium-transporting ATPase, cytoplasmic transduction domain A"/>
    <property type="match status" value="1"/>
</dbReference>
<dbReference type="SFLD" id="SFLDS00003">
    <property type="entry name" value="Haloacid_Dehalogenase"/>
    <property type="match status" value="1"/>
</dbReference>
<evidence type="ECO:0000256" key="8">
    <source>
        <dbReference type="ARBA" id="ARBA00022989"/>
    </source>
</evidence>
<dbReference type="Pfam" id="PF00403">
    <property type="entry name" value="HMA"/>
    <property type="match status" value="1"/>
</dbReference>
<dbReference type="NCBIfam" id="TIGR01494">
    <property type="entry name" value="ATPase_P-type"/>
    <property type="match status" value="1"/>
</dbReference>
<dbReference type="AlphaFoldDB" id="A0A1T4KPD1"/>
<keyword evidence="4 10" id="KW-0479">Metal-binding</keyword>
<keyword evidence="3 10" id="KW-0812">Transmembrane</keyword>
<dbReference type="OrthoDB" id="9813266at2"/>
<evidence type="ECO:0000313" key="13">
    <source>
        <dbReference type="Proteomes" id="UP000191153"/>
    </source>
</evidence>
<feature type="transmembrane region" description="Helical" evidence="10">
    <location>
        <begin position="121"/>
        <end position="139"/>
    </location>
</feature>
<comment type="subcellular location">
    <subcellularLocation>
        <location evidence="10">Cell membrane</location>
    </subcellularLocation>
    <subcellularLocation>
        <location evidence="1">Membrane</location>
        <topology evidence="1">Multi-pass membrane protein</topology>
    </subcellularLocation>
</comment>
<dbReference type="SFLD" id="SFLDF00027">
    <property type="entry name" value="p-type_atpase"/>
    <property type="match status" value="1"/>
</dbReference>
<dbReference type="GO" id="GO:0005524">
    <property type="term" value="F:ATP binding"/>
    <property type="evidence" value="ECO:0007669"/>
    <property type="project" value="UniProtKB-UniRule"/>
</dbReference>
<keyword evidence="13" id="KW-1185">Reference proteome</keyword>
<dbReference type="InterPro" id="IPR023298">
    <property type="entry name" value="ATPase_P-typ_TM_dom_sf"/>
</dbReference>
<dbReference type="InterPro" id="IPR044492">
    <property type="entry name" value="P_typ_ATPase_HD_dom"/>
</dbReference>
<evidence type="ECO:0000256" key="1">
    <source>
        <dbReference type="ARBA" id="ARBA00004141"/>
    </source>
</evidence>
<name>A0A1T4KPD1_9FUSO</name>
<dbReference type="InterPro" id="IPR023299">
    <property type="entry name" value="ATPase_P-typ_cyto_dom_N"/>
</dbReference>
<feature type="transmembrane region" description="Helical" evidence="10">
    <location>
        <begin position="321"/>
        <end position="341"/>
    </location>
</feature>
<keyword evidence="7" id="KW-1278">Translocase</keyword>
<dbReference type="SFLD" id="SFLDG00002">
    <property type="entry name" value="C1.7:_P-type_atpase_like"/>
    <property type="match status" value="1"/>
</dbReference>
<dbReference type="InterPro" id="IPR006121">
    <property type="entry name" value="HMA_dom"/>
</dbReference>
<evidence type="ECO:0000256" key="10">
    <source>
        <dbReference type="RuleBase" id="RU362081"/>
    </source>
</evidence>
<evidence type="ECO:0000256" key="7">
    <source>
        <dbReference type="ARBA" id="ARBA00022967"/>
    </source>
</evidence>
<keyword evidence="5 10" id="KW-0547">Nucleotide-binding</keyword>
<dbReference type="InterPro" id="IPR051014">
    <property type="entry name" value="Cation_Transport_ATPase_IB"/>
</dbReference>
<evidence type="ECO:0000256" key="5">
    <source>
        <dbReference type="ARBA" id="ARBA00022741"/>
    </source>
</evidence>
<evidence type="ECO:0000256" key="4">
    <source>
        <dbReference type="ARBA" id="ARBA00022723"/>
    </source>
</evidence>
<dbReference type="Gene3D" id="3.40.50.1000">
    <property type="entry name" value="HAD superfamily/HAD-like"/>
    <property type="match status" value="1"/>
</dbReference>
<dbReference type="NCBIfam" id="TIGR01512">
    <property type="entry name" value="ATPase-IB2_Cd"/>
    <property type="match status" value="1"/>
</dbReference>
<evidence type="ECO:0000256" key="6">
    <source>
        <dbReference type="ARBA" id="ARBA00022840"/>
    </source>
</evidence>
<dbReference type="PRINTS" id="PR00119">
    <property type="entry name" value="CATATPASE"/>
</dbReference>
<evidence type="ECO:0000313" key="12">
    <source>
        <dbReference type="EMBL" id="SJZ44280.1"/>
    </source>
</evidence>
<dbReference type="EMBL" id="FUWX01000005">
    <property type="protein sequence ID" value="SJZ44280.1"/>
    <property type="molecule type" value="Genomic_DNA"/>
</dbReference>
<keyword evidence="9 10" id="KW-0472">Membrane</keyword>
<dbReference type="PRINTS" id="PR00941">
    <property type="entry name" value="CDATPASE"/>
</dbReference>
<dbReference type="PANTHER" id="PTHR48085:SF5">
    <property type="entry name" value="CADMIUM_ZINC-TRANSPORTING ATPASE HMA4-RELATED"/>
    <property type="match status" value="1"/>
</dbReference>
<dbReference type="InterPro" id="IPR036412">
    <property type="entry name" value="HAD-like_sf"/>
</dbReference>
<dbReference type="Gene3D" id="3.30.70.100">
    <property type="match status" value="1"/>
</dbReference>
<dbReference type="GO" id="GO:0015086">
    <property type="term" value="F:cadmium ion transmembrane transporter activity"/>
    <property type="evidence" value="ECO:0007669"/>
    <property type="project" value="TreeGrafter"/>
</dbReference>
<feature type="domain" description="HMA" evidence="11">
    <location>
        <begin position="2"/>
        <end position="67"/>
    </location>
</feature>
<dbReference type="PROSITE" id="PS50846">
    <property type="entry name" value="HMA_2"/>
    <property type="match status" value="1"/>
</dbReference>
<accession>A0A1T4KPD1</accession>
<protein>
    <submittedName>
        <fullName evidence="12">Cd2+/Zn2+-exporting ATPase</fullName>
    </submittedName>
</protein>
<dbReference type="InterPro" id="IPR027256">
    <property type="entry name" value="P-typ_ATPase_IB"/>
</dbReference>
<dbReference type="GO" id="GO:0005886">
    <property type="term" value="C:plasma membrane"/>
    <property type="evidence" value="ECO:0007669"/>
    <property type="project" value="UniProtKB-SubCell"/>
</dbReference>
<gene>
    <name evidence="12" type="ORF">SAMN02745174_00524</name>
</gene>
<dbReference type="Proteomes" id="UP000191153">
    <property type="component" value="Unassembled WGS sequence"/>
</dbReference>
<dbReference type="InterPro" id="IPR023214">
    <property type="entry name" value="HAD_sf"/>
</dbReference>
<dbReference type="Pfam" id="PF00122">
    <property type="entry name" value="E1-E2_ATPase"/>
    <property type="match status" value="1"/>
</dbReference>
<organism evidence="12 13">
    <name type="scientific">Cetobacterium ceti</name>
    <dbReference type="NCBI Taxonomy" id="180163"/>
    <lineage>
        <taxon>Bacteria</taxon>
        <taxon>Fusobacteriati</taxon>
        <taxon>Fusobacteriota</taxon>
        <taxon>Fusobacteriia</taxon>
        <taxon>Fusobacteriales</taxon>
        <taxon>Fusobacteriaceae</taxon>
        <taxon>Cetobacterium</taxon>
    </lineage>
</organism>
<dbReference type="GO" id="GO:0046872">
    <property type="term" value="F:metal ion binding"/>
    <property type="evidence" value="ECO:0007669"/>
    <property type="project" value="UniProtKB-KW"/>
</dbReference>
<keyword evidence="6 10" id="KW-0067">ATP-binding</keyword>
<dbReference type="FunFam" id="2.70.150.10:FF:000002">
    <property type="entry name" value="Copper-transporting ATPase 1, putative"/>
    <property type="match status" value="1"/>
</dbReference>
<dbReference type="InterPro" id="IPR059000">
    <property type="entry name" value="ATPase_P-type_domA"/>
</dbReference>
<dbReference type="InterPro" id="IPR018303">
    <property type="entry name" value="ATPase_P-typ_P_site"/>
</dbReference>
<dbReference type="RefSeq" id="WP_078693057.1">
    <property type="nucleotide sequence ID" value="NZ_FUWX01000005.1"/>
</dbReference>
<dbReference type="NCBIfam" id="TIGR01525">
    <property type="entry name" value="ATPase-IB_hvy"/>
    <property type="match status" value="1"/>
</dbReference>